<dbReference type="EMBL" id="MF066644">
    <property type="protein sequence ID" value="ATA65936.1"/>
    <property type="molecule type" value="Genomic_DNA"/>
</dbReference>
<dbReference type="AlphaFoldDB" id="A0A286SFQ1"/>
<proteinExistence type="predicted"/>
<name>A0A286SFQ1_VIBPH</name>
<reference evidence="1" key="1">
    <citation type="journal article" date="2017" name="Appl. Environ. Microbiol.">
        <title>Parallel evolution of two clades of a major Atlantic endemic Vibrio parahaemolyticus pathogen lineage by independent acquisition of related pathogenicity islands.</title>
        <authorList>
            <person name="Xu F."/>
            <person name="Gonzalez-Escalona N."/>
            <person name="Drees K.P."/>
            <person name="Sebra R.P."/>
            <person name="Cooper V.S."/>
            <person name="Jones S.H."/>
            <person name="Whistler C.A."/>
        </authorList>
    </citation>
    <scope>NUCLEOTIDE SEQUENCE</scope>
    <source>
        <strain evidence="1">MAVP-R</strain>
    </source>
</reference>
<sequence>MNNNSECRVLGNLERVIDLFERVINLLRPQAYNTIARLVVGTGLLLLAESQVNFVHALIVALYETYIEQSELLRNVLNASSEPTIGITLVLAGLTYHVIVTVVKDYVEVTKSKLPKYPSLSCLFLESDGKEISEDEYQLRGCLVSLPDKSCIPDYKKCNPKFEHDQIGALMASIQPIGSRKTVNENLYRQRASVLDKWAGAELFYLRISNTGSVMANGVSILLQIPRSRGVTIKETRMRIPDLPKEETKEDHRFLLHGTQHIEKMYDDLSVHSDYKFHNVSWSVNSMQANTEQLANNYLLIKATERVSIKGTIFCDEFTEPQEFSLTLLPASKTREVTLDALKNEDTFRNLVNECIMDEYPKRECDRLIRKYELDREIG</sequence>
<evidence type="ECO:0000313" key="1">
    <source>
        <dbReference type="EMBL" id="ATA65936.1"/>
    </source>
</evidence>
<gene>
    <name evidence="1" type="ORF">MAVP-R_00020</name>
</gene>
<accession>A0A286SFQ1</accession>
<protein>
    <submittedName>
        <fullName evidence="1">Uncharacterized protein</fullName>
    </submittedName>
</protein>
<organism evidence="1">
    <name type="scientific">Vibrio parahaemolyticus</name>
    <dbReference type="NCBI Taxonomy" id="670"/>
    <lineage>
        <taxon>Bacteria</taxon>
        <taxon>Pseudomonadati</taxon>
        <taxon>Pseudomonadota</taxon>
        <taxon>Gammaproteobacteria</taxon>
        <taxon>Vibrionales</taxon>
        <taxon>Vibrionaceae</taxon>
        <taxon>Vibrio</taxon>
    </lineage>
</organism>